<feature type="domain" description="F-box" evidence="1">
    <location>
        <begin position="1"/>
        <end position="45"/>
    </location>
</feature>
<accession>A0A251TSH0</accession>
<name>A0A251TSH0_HELAN</name>
<reference evidence="2 4" key="1">
    <citation type="journal article" date="2017" name="Nature">
        <title>The sunflower genome provides insights into oil metabolism, flowering and Asterid evolution.</title>
        <authorList>
            <person name="Badouin H."/>
            <person name="Gouzy J."/>
            <person name="Grassa C.J."/>
            <person name="Murat F."/>
            <person name="Staton S.E."/>
            <person name="Cottret L."/>
            <person name="Lelandais-Briere C."/>
            <person name="Owens G.L."/>
            <person name="Carrere S."/>
            <person name="Mayjonade B."/>
            <person name="Legrand L."/>
            <person name="Gill N."/>
            <person name="Kane N.C."/>
            <person name="Bowers J.E."/>
            <person name="Hubner S."/>
            <person name="Bellec A."/>
            <person name="Berard A."/>
            <person name="Berges H."/>
            <person name="Blanchet N."/>
            <person name="Boniface M.C."/>
            <person name="Brunel D."/>
            <person name="Catrice O."/>
            <person name="Chaidir N."/>
            <person name="Claudel C."/>
            <person name="Donnadieu C."/>
            <person name="Faraut T."/>
            <person name="Fievet G."/>
            <person name="Helmstetter N."/>
            <person name="King M."/>
            <person name="Knapp S.J."/>
            <person name="Lai Z."/>
            <person name="Le Paslier M.C."/>
            <person name="Lippi Y."/>
            <person name="Lorenzon L."/>
            <person name="Mandel J.R."/>
            <person name="Marage G."/>
            <person name="Marchand G."/>
            <person name="Marquand E."/>
            <person name="Bret-Mestries E."/>
            <person name="Morien E."/>
            <person name="Nambeesan S."/>
            <person name="Nguyen T."/>
            <person name="Pegot-Espagnet P."/>
            <person name="Pouilly N."/>
            <person name="Raftis F."/>
            <person name="Sallet E."/>
            <person name="Schiex T."/>
            <person name="Thomas J."/>
            <person name="Vandecasteele C."/>
            <person name="Vares D."/>
            <person name="Vear F."/>
            <person name="Vautrin S."/>
            <person name="Crespi M."/>
            <person name="Mangin B."/>
            <person name="Burke J.M."/>
            <person name="Salse J."/>
            <person name="Munos S."/>
            <person name="Vincourt P."/>
            <person name="Rieseberg L.H."/>
            <person name="Langlade N.B."/>
        </authorList>
    </citation>
    <scope>NUCLEOTIDE SEQUENCE [LARGE SCALE GENOMIC DNA]</scope>
    <source>
        <strain evidence="4">cv. SF193</strain>
        <tissue evidence="2">Leaves</tissue>
    </source>
</reference>
<dbReference type="PANTHER" id="PTHR31672:SF10">
    <property type="entry name" value="F-BOX DOMAIN-CONTAINING PROTEIN"/>
    <property type="match status" value="1"/>
</dbReference>
<dbReference type="Pfam" id="PF07734">
    <property type="entry name" value="FBA_1"/>
    <property type="match status" value="1"/>
</dbReference>
<dbReference type="Gene3D" id="1.20.1280.50">
    <property type="match status" value="1"/>
</dbReference>
<sequence>MSDNIPLEIQAEIIKRIPVKSLLQFRSVSKAWKSLIDSSDFINRYSSQQQHLLVRYNHRQIFPFSERKYVSIVDDETFPHQRVSLTHPAFVNMLRSHRIIGNSHGLLCLYGCYGLETTMAVVWNVSIRKAIAVVVPNVANGVYTTFVGFGVCPATNDPKIVKITDIIHWEDVESIPDSIPWQVEVFTLSTGAWRSPYNNLPRTSIQFGSSQVVVEGFCYWLATDRSIVDAGFEGYNRIISFHLTSEEFREVNLPDRLVYDGCFDNLNIANLRESLVVLEQDARENVCYVWSMKDGVSVSFTKLYTIYSPNATLLRVLEFRKNGEPLIEIEDIDDDRIDIPSLLAVYKPKSKHISNIGINGAGSFYVYSYMETLLLLDQQEFTIFDKGKSYIARRRAEIRSLLKHISMVQNINQ</sequence>
<dbReference type="PANTHER" id="PTHR31672">
    <property type="entry name" value="BNACNNG10540D PROTEIN"/>
    <property type="match status" value="1"/>
</dbReference>
<proteinExistence type="predicted"/>
<keyword evidence="4" id="KW-1185">Reference proteome</keyword>
<dbReference type="FunCoup" id="A0A251TSH0">
    <property type="interactions" value="145"/>
</dbReference>
<dbReference type="Pfam" id="PF00646">
    <property type="entry name" value="F-box"/>
    <property type="match status" value="1"/>
</dbReference>
<dbReference type="InterPro" id="IPR017451">
    <property type="entry name" value="F-box-assoc_interact_dom"/>
</dbReference>
<reference evidence="3" key="2">
    <citation type="submission" date="2017-02" db="EMBL/GenBank/DDBJ databases">
        <title>Sunflower complete genome.</title>
        <authorList>
            <person name="Langlade N."/>
            <person name="Munos S."/>
        </authorList>
    </citation>
    <scope>NUCLEOTIDE SEQUENCE [LARGE SCALE GENOMIC DNA]</scope>
    <source>
        <tissue evidence="3">Leaves</tissue>
    </source>
</reference>
<gene>
    <name evidence="3" type="ORF">HannXRQ_Chr09g0240861</name>
    <name evidence="2" type="ORF">HanXRQr2_Chr09g0366201</name>
</gene>
<dbReference type="CDD" id="cd22157">
    <property type="entry name" value="F-box_AtFBW1-like"/>
    <property type="match status" value="1"/>
</dbReference>
<dbReference type="InterPro" id="IPR050796">
    <property type="entry name" value="SCF_F-box_component"/>
</dbReference>
<dbReference type="SUPFAM" id="SSF81383">
    <property type="entry name" value="F-box domain"/>
    <property type="match status" value="1"/>
</dbReference>
<dbReference type="Proteomes" id="UP000215914">
    <property type="component" value="Chromosome 9"/>
</dbReference>
<dbReference type="InParanoid" id="A0A251TSH0"/>
<dbReference type="InterPro" id="IPR036047">
    <property type="entry name" value="F-box-like_dom_sf"/>
</dbReference>
<organism evidence="3 4">
    <name type="scientific">Helianthus annuus</name>
    <name type="common">Common sunflower</name>
    <dbReference type="NCBI Taxonomy" id="4232"/>
    <lineage>
        <taxon>Eukaryota</taxon>
        <taxon>Viridiplantae</taxon>
        <taxon>Streptophyta</taxon>
        <taxon>Embryophyta</taxon>
        <taxon>Tracheophyta</taxon>
        <taxon>Spermatophyta</taxon>
        <taxon>Magnoliopsida</taxon>
        <taxon>eudicotyledons</taxon>
        <taxon>Gunneridae</taxon>
        <taxon>Pentapetalae</taxon>
        <taxon>asterids</taxon>
        <taxon>campanulids</taxon>
        <taxon>Asterales</taxon>
        <taxon>Asteraceae</taxon>
        <taxon>Asteroideae</taxon>
        <taxon>Heliantheae alliance</taxon>
        <taxon>Heliantheae</taxon>
        <taxon>Helianthus</taxon>
    </lineage>
</organism>
<dbReference type="InterPro" id="IPR001810">
    <property type="entry name" value="F-box_dom"/>
</dbReference>
<dbReference type="InterPro" id="IPR006527">
    <property type="entry name" value="F-box-assoc_dom_typ1"/>
</dbReference>
<evidence type="ECO:0000259" key="1">
    <source>
        <dbReference type="PROSITE" id="PS50181"/>
    </source>
</evidence>
<dbReference type="EMBL" id="CM007898">
    <property type="protein sequence ID" value="OTG13683.1"/>
    <property type="molecule type" value="Genomic_DNA"/>
</dbReference>
<evidence type="ECO:0000313" key="4">
    <source>
        <dbReference type="Proteomes" id="UP000215914"/>
    </source>
</evidence>
<dbReference type="PROSITE" id="PS50181">
    <property type="entry name" value="FBOX"/>
    <property type="match status" value="1"/>
</dbReference>
<evidence type="ECO:0000313" key="2">
    <source>
        <dbReference type="EMBL" id="KAF5789040.1"/>
    </source>
</evidence>
<reference evidence="2" key="3">
    <citation type="submission" date="2020-06" db="EMBL/GenBank/DDBJ databases">
        <title>Helianthus annuus Genome sequencing and assembly Release 2.</title>
        <authorList>
            <person name="Gouzy J."/>
            <person name="Langlade N."/>
            <person name="Munos S."/>
        </authorList>
    </citation>
    <scope>NUCLEOTIDE SEQUENCE</scope>
    <source>
        <tissue evidence="2">Leaves</tissue>
    </source>
</reference>
<dbReference type="NCBIfam" id="TIGR01640">
    <property type="entry name" value="F_box_assoc_1"/>
    <property type="match status" value="1"/>
</dbReference>
<protein>
    <submittedName>
        <fullName evidence="2 3">F-box domain-containing protein</fullName>
    </submittedName>
</protein>
<dbReference type="OrthoDB" id="836040at2759"/>
<dbReference type="Gramene" id="mRNA:HanXRQr2_Chr09g0366201">
    <property type="protein sequence ID" value="CDS:HanXRQr2_Chr09g0366201.1"/>
    <property type="gene ID" value="HanXRQr2_Chr09g0366201"/>
</dbReference>
<dbReference type="SMART" id="SM00256">
    <property type="entry name" value="FBOX"/>
    <property type="match status" value="1"/>
</dbReference>
<dbReference type="EMBL" id="MNCJ02000324">
    <property type="protein sequence ID" value="KAF5789040.1"/>
    <property type="molecule type" value="Genomic_DNA"/>
</dbReference>
<evidence type="ECO:0000313" key="3">
    <source>
        <dbReference type="EMBL" id="OTG13683.1"/>
    </source>
</evidence>
<dbReference type="AlphaFoldDB" id="A0A251TSH0"/>